<accession>A0ABP7FDP4</accession>
<evidence type="ECO:0000313" key="2">
    <source>
        <dbReference type="EMBL" id="GAA3737142.1"/>
    </source>
</evidence>
<feature type="compositionally biased region" description="Basic and acidic residues" evidence="1">
    <location>
        <begin position="17"/>
        <end position="30"/>
    </location>
</feature>
<protein>
    <submittedName>
        <fullName evidence="2">Uncharacterized protein</fullName>
    </submittedName>
</protein>
<proteinExistence type="predicted"/>
<dbReference type="EMBL" id="BAABDD010000006">
    <property type="protein sequence ID" value="GAA3737142.1"/>
    <property type="molecule type" value="Genomic_DNA"/>
</dbReference>
<reference evidence="3" key="1">
    <citation type="journal article" date="2019" name="Int. J. Syst. Evol. Microbiol.">
        <title>The Global Catalogue of Microorganisms (GCM) 10K type strain sequencing project: providing services to taxonomists for standard genome sequencing and annotation.</title>
        <authorList>
            <consortium name="The Broad Institute Genomics Platform"/>
            <consortium name="The Broad Institute Genome Sequencing Center for Infectious Disease"/>
            <person name="Wu L."/>
            <person name="Ma J."/>
        </authorList>
    </citation>
    <scope>NUCLEOTIDE SEQUENCE [LARGE SCALE GENOMIC DNA]</scope>
    <source>
        <strain evidence="3">JCM 17137</strain>
    </source>
</reference>
<name>A0ABP7FDP4_9ACTN</name>
<keyword evidence="3" id="KW-1185">Reference proteome</keyword>
<feature type="region of interest" description="Disordered" evidence="1">
    <location>
        <begin position="1"/>
        <end position="55"/>
    </location>
</feature>
<evidence type="ECO:0000313" key="3">
    <source>
        <dbReference type="Proteomes" id="UP001500908"/>
    </source>
</evidence>
<evidence type="ECO:0000256" key="1">
    <source>
        <dbReference type="SAM" id="MobiDB-lite"/>
    </source>
</evidence>
<dbReference type="Proteomes" id="UP001500908">
    <property type="component" value="Unassembled WGS sequence"/>
</dbReference>
<sequence length="55" mass="6053">MHTLRGRESPPAASDPALREWPRSAGDDGGNRTGATTAHMTTSRHAFPNLRPQQW</sequence>
<gene>
    <name evidence="2" type="ORF">GCM10022402_16450</name>
</gene>
<comment type="caution">
    <text evidence="2">The sequence shown here is derived from an EMBL/GenBank/DDBJ whole genome shotgun (WGS) entry which is preliminary data.</text>
</comment>
<feature type="compositionally biased region" description="Polar residues" evidence="1">
    <location>
        <begin position="33"/>
        <end position="44"/>
    </location>
</feature>
<organism evidence="2 3">
    <name type="scientific">Salinactinospora qingdaonensis</name>
    <dbReference type="NCBI Taxonomy" id="702744"/>
    <lineage>
        <taxon>Bacteria</taxon>
        <taxon>Bacillati</taxon>
        <taxon>Actinomycetota</taxon>
        <taxon>Actinomycetes</taxon>
        <taxon>Streptosporangiales</taxon>
        <taxon>Nocardiopsidaceae</taxon>
        <taxon>Salinactinospora</taxon>
    </lineage>
</organism>